<evidence type="ECO:0000313" key="7">
    <source>
        <dbReference type="EMBL" id="KNC24611.1"/>
    </source>
</evidence>
<accession>A0A0L0BX90</accession>
<evidence type="ECO:0000256" key="3">
    <source>
        <dbReference type="ARBA" id="ARBA00022525"/>
    </source>
</evidence>
<dbReference type="GO" id="GO:0005615">
    <property type="term" value="C:extracellular space"/>
    <property type="evidence" value="ECO:0007669"/>
    <property type="project" value="TreeGrafter"/>
</dbReference>
<evidence type="ECO:0000256" key="1">
    <source>
        <dbReference type="ARBA" id="ARBA00004613"/>
    </source>
</evidence>
<dbReference type="OrthoDB" id="7732931at2759"/>
<dbReference type="SUPFAM" id="SSF47565">
    <property type="entry name" value="Insect pheromone/odorant-binding proteins"/>
    <property type="match status" value="1"/>
</dbReference>
<dbReference type="Pfam" id="PF01395">
    <property type="entry name" value="PBP_GOBP"/>
    <property type="match status" value="1"/>
</dbReference>
<keyword evidence="5" id="KW-1015">Disulfide bond</keyword>
<evidence type="ECO:0000256" key="4">
    <source>
        <dbReference type="ARBA" id="ARBA00022729"/>
    </source>
</evidence>
<dbReference type="CDD" id="cd23992">
    <property type="entry name" value="PBP_GOBP"/>
    <property type="match status" value="1"/>
</dbReference>
<evidence type="ECO:0000256" key="2">
    <source>
        <dbReference type="ARBA" id="ARBA00008098"/>
    </source>
</evidence>
<name>A0A0L0BX90_LUCCU</name>
<dbReference type="GO" id="GO:0007608">
    <property type="term" value="P:sensory perception of smell"/>
    <property type="evidence" value="ECO:0007669"/>
    <property type="project" value="TreeGrafter"/>
</dbReference>
<comment type="subcellular location">
    <subcellularLocation>
        <location evidence="1">Secreted</location>
    </subcellularLocation>
</comment>
<feature type="signal peptide" evidence="6">
    <location>
        <begin position="1"/>
        <end position="18"/>
    </location>
</feature>
<dbReference type="Proteomes" id="UP000037069">
    <property type="component" value="Unassembled WGS sequence"/>
</dbReference>
<dbReference type="AlphaFoldDB" id="A0A0L0BX90"/>
<comment type="caution">
    <text evidence="7">The sequence shown here is derived from an EMBL/GenBank/DDBJ whole genome shotgun (WGS) entry which is preliminary data.</text>
</comment>
<proteinExistence type="inferred from homology"/>
<dbReference type="SMART" id="SM00708">
    <property type="entry name" value="PhBP"/>
    <property type="match status" value="1"/>
</dbReference>
<reference evidence="7 8" key="1">
    <citation type="journal article" date="2015" name="Nat. Commun.">
        <title>Lucilia cuprina genome unlocks parasitic fly biology to underpin future interventions.</title>
        <authorList>
            <person name="Anstead C.A."/>
            <person name="Korhonen P.K."/>
            <person name="Young N.D."/>
            <person name="Hall R.S."/>
            <person name="Jex A.R."/>
            <person name="Murali S.C."/>
            <person name="Hughes D.S."/>
            <person name="Lee S.F."/>
            <person name="Perry T."/>
            <person name="Stroehlein A.J."/>
            <person name="Ansell B.R."/>
            <person name="Breugelmans B."/>
            <person name="Hofmann A."/>
            <person name="Qu J."/>
            <person name="Dugan S."/>
            <person name="Lee S.L."/>
            <person name="Chao H."/>
            <person name="Dinh H."/>
            <person name="Han Y."/>
            <person name="Doddapaneni H.V."/>
            <person name="Worley K.C."/>
            <person name="Muzny D.M."/>
            <person name="Ioannidis P."/>
            <person name="Waterhouse R.M."/>
            <person name="Zdobnov E.M."/>
            <person name="James P.J."/>
            <person name="Bagnall N.H."/>
            <person name="Kotze A.C."/>
            <person name="Gibbs R.A."/>
            <person name="Richards S."/>
            <person name="Batterham P."/>
            <person name="Gasser R.B."/>
        </authorList>
    </citation>
    <scope>NUCLEOTIDE SEQUENCE [LARGE SCALE GENOMIC DNA]</scope>
    <source>
        <strain evidence="7 8">LS</strain>
        <tissue evidence="7">Full body</tissue>
    </source>
</reference>
<gene>
    <name evidence="7" type="ORF">FF38_09628</name>
</gene>
<dbReference type="InterPro" id="IPR036728">
    <property type="entry name" value="PBP_GOBP_sf"/>
</dbReference>
<dbReference type="PANTHER" id="PTHR11857:SF46">
    <property type="entry name" value="GENERAL ODORANT-BINDING PROTEIN 99A-RELATED"/>
    <property type="match status" value="1"/>
</dbReference>
<dbReference type="GO" id="GO:0005549">
    <property type="term" value="F:odorant binding"/>
    <property type="evidence" value="ECO:0007669"/>
    <property type="project" value="InterPro"/>
</dbReference>
<feature type="chain" id="PRO_5005535501" evidence="6">
    <location>
        <begin position="19"/>
        <end position="148"/>
    </location>
</feature>
<protein>
    <submittedName>
        <fullName evidence="7">Uncharacterized protein</fullName>
    </submittedName>
</protein>
<organism evidence="7 8">
    <name type="scientific">Lucilia cuprina</name>
    <name type="common">Green bottle fly</name>
    <name type="synonym">Australian sheep blowfly</name>
    <dbReference type="NCBI Taxonomy" id="7375"/>
    <lineage>
        <taxon>Eukaryota</taxon>
        <taxon>Metazoa</taxon>
        <taxon>Ecdysozoa</taxon>
        <taxon>Arthropoda</taxon>
        <taxon>Hexapoda</taxon>
        <taxon>Insecta</taxon>
        <taxon>Pterygota</taxon>
        <taxon>Neoptera</taxon>
        <taxon>Endopterygota</taxon>
        <taxon>Diptera</taxon>
        <taxon>Brachycera</taxon>
        <taxon>Muscomorpha</taxon>
        <taxon>Oestroidea</taxon>
        <taxon>Calliphoridae</taxon>
        <taxon>Luciliinae</taxon>
        <taxon>Lucilia</taxon>
    </lineage>
</organism>
<dbReference type="OMA" id="WYKRHMS"/>
<keyword evidence="3" id="KW-0964">Secreted</keyword>
<dbReference type="PANTHER" id="PTHR11857">
    <property type="entry name" value="ODORANT BINDING PROTEIN-RELATED"/>
    <property type="match status" value="1"/>
</dbReference>
<dbReference type="EMBL" id="JRES01001205">
    <property type="protein sequence ID" value="KNC24611.1"/>
    <property type="molecule type" value="Genomic_DNA"/>
</dbReference>
<evidence type="ECO:0000313" key="8">
    <source>
        <dbReference type="Proteomes" id="UP000037069"/>
    </source>
</evidence>
<dbReference type="Gene3D" id="1.10.238.20">
    <property type="entry name" value="Pheromone/general odorant binding protein domain"/>
    <property type="match status" value="1"/>
</dbReference>
<sequence>MKFTTIIILIVSFYVAIASKISDEFPQKSEKCFQQERVPQDLKASFQSFQYPNRDIVHKYIHCVSTELDIWDNTNGFNVEKISQQYRGRANDELVIPVISKCNLDNQNRNKELWCYRSFLCILNTQVGDWFKEDVRRRQPANIPNGHH</sequence>
<dbReference type="InterPro" id="IPR006170">
    <property type="entry name" value="PBP/GOBP"/>
</dbReference>
<evidence type="ECO:0000256" key="5">
    <source>
        <dbReference type="ARBA" id="ARBA00023157"/>
    </source>
</evidence>
<comment type="similarity">
    <text evidence="2">Belongs to the PBP/GOBP family.</text>
</comment>
<keyword evidence="8" id="KW-1185">Reference proteome</keyword>
<keyword evidence="4 6" id="KW-0732">Signal</keyword>
<evidence type="ECO:0000256" key="6">
    <source>
        <dbReference type="SAM" id="SignalP"/>
    </source>
</evidence>